<reference evidence="1" key="1">
    <citation type="journal article" date="2013" name="Genome Biol.">
        <title>Draft genome of the mountain pine beetle, Dendroctonus ponderosae Hopkins, a major forest pest.</title>
        <authorList>
            <person name="Keeling C.I."/>
            <person name="Yuen M.M."/>
            <person name="Liao N.Y."/>
            <person name="Docking T.R."/>
            <person name="Chan S.K."/>
            <person name="Taylor G.A."/>
            <person name="Palmquist D.L."/>
            <person name="Jackman S.D."/>
            <person name="Nguyen A."/>
            <person name="Li M."/>
            <person name="Henderson H."/>
            <person name="Janes J.K."/>
            <person name="Zhao Y."/>
            <person name="Pandoh P."/>
            <person name="Moore R."/>
            <person name="Sperling F.A."/>
            <person name="Huber D.P."/>
            <person name="Birol I."/>
            <person name="Jones S.J."/>
            <person name="Bohlmann J."/>
        </authorList>
    </citation>
    <scope>NUCLEOTIDE SEQUENCE</scope>
</reference>
<dbReference type="EMBL" id="KB741135">
    <property type="protein sequence ID" value="ENN73748.1"/>
    <property type="molecule type" value="Genomic_DNA"/>
</dbReference>
<evidence type="ECO:0000313" key="1">
    <source>
        <dbReference type="EMBL" id="ENN73748.1"/>
    </source>
</evidence>
<proteinExistence type="predicted"/>
<gene>
    <name evidence="1" type="ORF">YQE_09644</name>
</gene>
<organism evidence="1">
    <name type="scientific">Dendroctonus ponderosae</name>
    <name type="common">Mountain pine beetle</name>
    <dbReference type="NCBI Taxonomy" id="77166"/>
    <lineage>
        <taxon>Eukaryota</taxon>
        <taxon>Metazoa</taxon>
        <taxon>Ecdysozoa</taxon>
        <taxon>Arthropoda</taxon>
        <taxon>Hexapoda</taxon>
        <taxon>Insecta</taxon>
        <taxon>Pterygota</taxon>
        <taxon>Neoptera</taxon>
        <taxon>Endopterygota</taxon>
        <taxon>Coleoptera</taxon>
        <taxon>Polyphaga</taxon>
        <taxon>Cucujiformia</taxon>
        <taxon>Curculionidae</taxon>
        <taxon>Scolytinae</taxon>
        <taxon>Dendroctonus</taxon>
    </lineage>
</organism>
<sequence>MFDIAAPLESTHIAHNCRDDILYILLYKKPGRLSSSVVLQKLASDHLPILMQIGSKNVNSYFATRRTTNFPCFQRTLKSTSSIHQPTTKEHLDQAVERITRDINHAMAASTMAK</sequence>
<name>N6T7S4_DENPD</name>
<dbReference type="HOGENOM" id="CLU_2123556_0_0_1"/>
<feature type="non-terminal residue" evidence="1">
    <location>
        <position position="1"/>
    </location>
</feature>
<accession>N6T7S4</accession>
<protein>
    <submittedName>
        <fullName evidence="1">Uncharacterized protein</fullName>
    </submittedName>
</protein>
<dbReference type="AlphaFoldDB" id="N6T7S4"/>